<dbReference type="InterPro" id="IPR043128">
    <property type="entry name" value="Rev_trsase/Diguanyl_cyclase"/>
</dbReference>
<evidence type="ECO:0000256" key="2">
    <source>
        <dbReference type="SAM" id="MobiDB-lite"/>
    </source>
</evidence>
<gene>
    <name evidence="5" type="primary">LOC113075068</name>
</gene>
<dbReference type="Gene3D" id="3.30.420.10">
    <property type="entry name" value="Ribonuclease H-like superfamily/Ribonuclease H"/>
    <property type="match status" value="1"/>
</dbReference>
<dbReference type="InterPro" id="IPR043502">
    <property type="entry name" value="DNA/RNA_pol_sf"/>
</dbReference>
<dbReference type="SUPFAM" id="SSF53098">
    <property type="entry name" value="Ribonuclease H-like"/>
    <property type="match status" value="1"/>
</dbReference>
<dbReference type="KEGG" id="caua:113075068"/>
<dbReference type="Pfam" id="PF17921">
    <property type="entry name" value="Integrase_H2C2"/>
    <property type="match status" value="1"/>
</dbReference>
<dbReference type="PANTHER" id="PTHR47331">
    <property type="entry name" value="PHD-TYPE DOMAIN-CONTAINING PROTEIN"/>
    <property type="match status" value="1"/>
</dbReference>
<name>A0A6P6N3J8_CARAU</name>
<dbReference type="InterPro" id="IPR036397">
    <property type="entry name" value="RNaseH_sf"/>
</dbReference>
<dbReference type="InterPro" id="IPR012337">
    <property type="entry name" value="RNaseH-like_sf"/>
</dbReference>
<dbReference type="InterPro" id="IPR001584">
    <property type="entry name" value="Integrase_cat-core"/>
</dbReference>
<evidence type="ECO:0000313" key="5">
    <source>
        <dbReference type="RefSeq" id="XP_026103572.1"/>
    </source>
</evidence>
<dbReference type="Gene3D" id="3.10.10.10">
    <property type="entry name" value="HIV Type 1 Reverse Transcriptase, subunit A, domain 1"/>
    <property type="match status" value="1"/>
</dbReference>
<proteinExistence type="predicted"/>
<organism evidence="4 5">
    <name type="scientific">Carassius auratus</name>
    <name type="common">Goldfish</name>
    <dbReference type="NCBI Taxonomy" id="7957"/>
    <lineage>
        <taxon>Eukaryota</taxon>
        <taxon>Metazoa</taxon>
        <taxon>Chordata</taxon>
        <taxon>Craniata</taxon>
        <taxon>Vertebrata</taxon>
        <taxon>Euteleostomi</taxon>
        <taxon>Actinopterygii</taxon>
        <taxon>Neopterygii</taxon>
        <taxon>Teleostei</taxon>
        <taxon>Ostariophysi</taxon>
        <taxon>Cypriniformes</taxon>
        <taxon>Cyprinidae</taxon>
        <taxon>Cyprininae</taxon>
        <taxon>Carassius</taxon>
    </lineage>
</organism>
<evidence type="ECO:0000256" key="1">
    <source>
        <dbReference type="SAM" id="Coils"/>
    </source>
</evidence>
<dbReference type="Proteomes" id="UP000515129">
    <property type="component" value="Unplaced"/>
</dbReference>
<feature type="domain" description="Integrase catalytic" evidence="3">
    <location>
        <begin position="1633"/>
        <end position="1814"/>
    </location>
</feature>
<feature type="region of interest" description="Disordered" evidence="2">
    <location>
        <begin position="141"/>
        <end position="306"/>
    </location>
</feature>
<keyword evidence="4" id="KW-1185">Reference proteome</keyword>
<feature type="region of interest" description="Disordered" evidence="2">
    <location>
        <begin position="1"/>
        <end position="53"/>
    </location>
</feature>
<evidence type="ECO:0000313" key="4">
    <source>
        <dbReference type="Proteomes" id="UP000515129"/>
    </source>
</evidence>
<accession>A0A6P6N3J8</accession>
<dbReference type="OrthoDB" id="10056126at2759"/>
<feature type="compositionally biased region" description="Low complexity" evidence="2">
    <location>
        <begin position="179"/>
        <end position="219"/>
    </location>
</feature>
<dbReference type="Gene3D" id="3.30.70.270">
    <property type="match status" value="1"/>
</dbReference>
<dbReference type="InterPro" id="IPR041588">
    <property type="entry name" value="Integrase_H2C2"/>
</dbReference>
<dbReference type="SUPFAM" id="SSF56672">
    <property type="entry name" value="DNA/RNA polymerases"/>
    <property type="match status" value="1"/>
</dbReference>
<feature type="compositionally biased region" description="Polar residues" evidence="2">
    <location>
        <begin position="141"/>
        <end position="153"/>
    </location>
</feature>
<feature type="compositionally biased region" description="Polar residues" evidence="2">
    <location>
        <begin position="32"/>
        <end position="45"/>
    </location>
</feature>
<dbReference type="InterPro" id="IPR005312">
    <property type="entry name" value="DUF1759"/>
</dbReference>
<dbReference type="Pfam" id="PF05380">
    <property type="entry name" value="Peptidase_A17"/>
    <property type="match status" value="1"/>
</dbReference>
<dbReference type="Pfam" id="PF03564">
    <property type="entry name" value="DUF1759"/>
    <property type="match status" value="1"/>
</dbReference>
<reference evidence="5" key="1">
    <citation type="submission" date="2025-08" db="UniProtKB">
        <authorList>
            <consortium name="RefSeq"/>
        </authorList>
    </citation>
    <scope>IDENTIFICATION</scope>
    <source>
        <strain evidence="5">Wakin</strain>
        <tissue evidence="5">Muscle</tissue>
    </source>
</reference>
<sequence>MEMQPSDDVPVERPRRQSSLPAHLQDYDLTGYSLQRSLSPPSYSHETPCAVSPEEDVRMDTPHVAAHHRDYHSPQQWYVTDRWDQQVETLREENADLRRQQSGLITTVQRLQEERDDLKQANAKFTSQMSQLQAEVKQLLSWQNQSQPPQALSTFPVPCQSEARDRPKPVPAPRKPRVAEPVANSNYAQASYNASQDSSSAESVESYEGSSSQESLSSSVEGMRNLSLSSSRKKNVNTSPAIVRQICQRKSGGTQAENVRSYVRSGPPQSSSRWHSLSSRSKRRHHHSLSPTTDQERVYRGPTPTIPDLIYPNPREFARLKIALENILPADATERFKFHILLEHLKVEEAQLIAESYSSSRHPYTNTMDALNKQYGQPHQLALQRIVELMDGPSISTGDIKTFRMYALRVRSLVGMLKQLGKPGMVELRCGSHVSRLLSKLPHDLRSSFRRFIYPLDVKIPTLLNLADWLEYEIQVQEDSTRYVSRSGRGYSTSLPRDRSRRLTSFNKGTEVLLSTEKYPSSPSHSSAVTAKITKGKAYCPYCDNNKHTLNNCVHFSQLSKSQRQNWIKGHNRCWRCGRGHRSSECNLKMRCKTCNGFCNRHLLVLHDVNIWNKEKVVEAEDPSTSPVLGEAANEVLFIDKPPGSRKVLLKICKVILRNGDRSMTAYAILDDGSERTILLNTAATRLKLEGKPEDLPLRTVRQELKVLHGAAVSFNLSPACQPNKMYRINGAFTAAELGLGVHCYPVKALRKRYRHLKGLPLQEIKAAHPVLLIGSDCPHLITPVEPVRLGPPGGPAAIRTLLGWTMQGPVQALQHLLREQQCLFTTSWSPSAMLHEQVERLWQLDVLPWRDERMSTRSVQDQQSMKLLEQRTSRVDVDGIKRYATPLLRVQNMPPLCAPKEAVMPQLRSLERRLSKSPEQAAIYRAEIKRLEQAGYIAELQSGAEDAQISWYIPHHMVEHNGKHRVVFNCSFQFQGNNLNELLLPGPTLTSSLLAVLLRFREHSIAICSDIKGMFHQVRLLPEDRPLLRFLWRDLQREVEPRIYEWQVLPFGTTSSPCCAVFALQKHILENSQPGDKVRDAVLKAFYVDNYLQSLPSVDEARFMVDQLQSVLAGGGFELRQWASNIPSIISHLPVASRSDSAEQWIAKGNAINHESVLGLQWNCETDTLSYKLRAVECQEVTMRNIYKVLASQYDPLGYIIPYTTRAKVIVQRLWEKKRDWDDPKLPENLVNEWKRWAGELSDLQKIVLPRCYCSAPKDDVSSQREIHIFCDASESAYGSVAYLRTVDQRGEVEITFIVARSRVAPKKRLSIPRLELCAALTGAQLAKILQNELTLPIHQVFLWSDSTTVLTWIKSESCRFKVFVGTRITEIQDLTSCWEWRYVHSESNPADDITRGKRLAELGPQSRWNTGPTYLQLPSDQWPVPPPSCSIAGDELRNFTFCGLTNTVLRLSIPDPSQFLTFQDLLTAAVESLGEHGINVSAEDFQQAEMAILQQAQGESFPSEMAQLMAGKPLQTNSRLLCLAPELDAASKLLRIGGRLRRCEEIEPESMHPIILDPRHPVTTLLIKEYDTKLFHPGPERILAEMRRKYWILRGREAIRRYQRKDCPVCQKFRKTPQIPRMADLPPARLRLFKPAFYSTGIDCFGPYSVKIGRKSEKRWGILFKCMTTRAVYIDLLPRIDTDSFLMALRRFIARRGKPFEVLCDQGTNFKGGERELHQTYAELVPELQEQLASQQIIFRFNPPHAPHFGGCWEREIRSLKQALQVTLGTQPIPEETLQTVLIEIEGILNSKPLGYTSSNASDPDPITPNSLLMGRPDHFWKRFIKFYLPGLQTRNKWQRESPDIKVDTGITGIPVFFNIPYEKINLIHF</sequence>
<protein>
    <submittedName>
        <fullName evidence="5">Uncharacterized protein LOC113075068</fullName>
    </submittedName>
</protein>
<dbReference type="InterPro" id="IPR008042">
    <property type="entry name" value="Retrotrans_Pao"/>
</dbReference>
<feature type="compositionally biased region" description="Low complexity" evidence="2">
    <location>
        <begin position="270"/>
        <end position="279"/>
    </location>
</feature>
<feature type="compositionally biased region" description="Polar residues" evidence="2">
    <location>
        <begin position="226"/>
        <end position="240"/>
    </location>
</feature>
<feature type="coiled-coil region" evidence="1">
    <location>
        <begin position="80"/>
        <end position="135"/>
    </location>
</feature>
<dbReference type="GeneID" id="113075068"/>
<dbReference type="RefSeq" id="XP_026103572.1">
    <property type="nucleotide sequence ID" value="XM_026247787.1"/>
</dbReference>
<keyword evidence="1" id="KW-0175">Coiled coil</keyword>
<evidence type="ECO:0000259" key="3">
    <source>
        <dbReference type="PROSITE" id="PS50994"/>
    </source>
</evidence>
<dbReference type="PANTHER" id="PTHR47331:SF5">
    <property type="entry name" value="RIBONUCLEASE H"/>
    <property type="match status" value="1"/>
</dbReference>
<dbReference type="PROSITE" id="PS50994">
    <property type="entry name" value="INTEGRASE"/>
    <property type="match status" value="1"/>
</dbReference>
<dbReference type="CDD" id="cd01644">
    <property type="entry name" value="RT_pepA17"/>
    <property type="match status" value="1"/>
</dbReference>
<dbReference type="GO" id="GO:0015074">
    <property type="term" value="P:DNA integration"/>
    <property type="evidence" value="ECO:0007669"/>
    <property type="project" value="InterPro"/>
</dbReference>
<dbReference type="GO" id="GO:0003676">
    <property type="term" value="F:nucleic acid binding"/>
    <property type="evidence" value="ECO:0007669"/>
    <property type="project" value="InterPro"/>
</dbReference>